<feature type="compositionally biased region" description="Polar residues" evidence="1">
    <location>
        <begin position="1"/>
        <end position="10"/>
    </location>
</feature>
<feature type="compositionally biased region" description="Acidic residues" evidence="1">
    <location>
        <begin position="724"/>
        <end position="733"/>
    </location>
</feature>
<feature type="compositionally biased region" description="Polar residues" evidence="1">
    <location>
        <begin position="764"/>
        <end position="776"/>
    </location>
</feature>
<dbReference type="Proteomes" id="UP001345013">
    <property type="component" value="Unassembled WGS sequence"/>
</dbReference>
<feature type="compositionally biased region" description="Polar residues" evidence="1">
    <location>
        <begin position="653"/>
        <end position="664"/>
    </location>
</feature>
<proteinExistence type="predicted"/>
<feature type="compositionally biased region" description="Low complexity" evidence="1">
    <location>
        <begin position="319"/>
        <end position="335"/>
    </location>
</feature>
<feature type="compositionally biased region" description="Polar residues" evidence="1">
    <location>
        <begin position="366"/>
        <end position="385"/>
    </location>
</feature>
<feature type="compositionally biased region" description="Basic and acidic residues" evidence="1">
    <location>
        <begin position="196"/>
        <end position="208"/>
    </location>
</feature>
<reference evidence="2 3" key="1">
    <citation type="submission" date="2023-08" db="EMBL/GenBank/DDBJ databases">
        <title>Black Yeasts Isolated from many extreme environments.</title>
        <authorList>
            <person name="Coleine C."/>
            <person name="Stajich J.E."/>
            <person name="Selbmann L."/>
        </authorList>
    </citation>
    <scope>NUCLEOTIDE SEQUENCE [LARGE SCALE GENOMIC DNA]</scope>
    <source>
        <strain evidence="2 3">CCFEE 5885</strain>
    </source>
</reference>
<feature type="compositionally biased region" description="Basic and acidic residues" evidence="1">
    <location>
        <begin position="927"/>
        <end position="936"/>
    </location>
</feature>
<feature type="compositionally biased region" description="Polar residues" evidence="1">
    <location>
        <begin position="53"/>
        <end position="66"/>
    </location>
</feature>
<feature type="compositionally biased region" description="Basic residues" evidence="1">
    <location>
        <begin position="11"/>
        <end position="27"/>
    </location>
</feature>
<feature type="region of interest" description="Disordered" evidence="1">
    <location>
        <begin position="904"/>
        <end position="942"/>
    </location>
</feature>
<organism evidence="2 3">
    <name type="scientific">Lithohypha guttulata</name>
    <dbReference type="NCBI Taxonomy" id="1690604"/>
    <lineage>
        <taxon>Eukaryota</taxon>
        <taxon>Fungi</taxon>
        <taxon>Dikarya</taxon>
        <taxon>Ascomycota</taxon>
        <taxon>Pezizomycotina</taxon>
        <taxon>Eurotiomycetes</taxon>
        <taxon>Chaetothyriomycetidae</taxon>
        <taxon>Chaetothyriales</taxon>
        <taxon>Trichomeriaceae</taxon>
        <taxon>Lithohypha</taxon>
    </lineage>
</organism>
<feature type="compositionally biased region" description="Basic and acidic residues" evidence="1">
    <location>
        <begin position="176"/>
        <end position="185"/>
    </location>
</feature>
<feature type="compositionally biased region" description="Basic and acidic residues" evidence="1">
    <location>
        <begin position="72"/>
        <end position="81"/>
    </location>
</feature>
<feature type="region of interest" description="Disordered" evidence="1">
    <location>
        <begin position="519"/>
        <end position="664"/>
    </location>
</feature>
<feature type="region of interest" description="Disordered" evidence="1">
    <location>
        <begin position="1"/>
        <end position="474"/>
    </location>
</feature>
<feature type="region of interest" description="Disordered" evidence="1">
    <location>
        <begin position="695"/>
        <end position="892"/>
    </location>
</feature>
<feature type="compositionally biased region" description="Polar residues" evidence="1">
    <location>
        <begin position="784"/>
        <end position="796"/>
    </location>
</feature>
<feature type="compositionally biased region" description="Low complexity" evidence="1">
    <location>
        <begin position="403"/>
        <end position="417"/>
    </location>
</feature>
<evidence type="ECO:0000256" key="1">
    <source>
        <dbReference type="SAM" id="MobiDB-lite"/>
    </source>
</evidence>
<comment type="caution">
    <text evidence="2">The sequence shown here is derived from an EMBL/GenBank/DDBJ whole genome shotgun (WGS) entry which is preliminary data.</text>
</comment>
<evidence type="ECO:0000313" key="2">
    <source>
        <dbReference type="EMBL" id="KAK5074459.1"/>
    </source>
</evidence>
<accession>A0ABR0JVJ0</accession>
<feature type="compositionally biased region" description="Low complexity" evidence="1">
    <location>
        <begin position="851"/>
        <end position="863"/>
    </location>
</feature>
<feature type="compositionally biased region" description="Basic and acidic residues" evidence="1">
    <location>
        <begin position="838"/>
        <end position="848"/>
    </location>
</feature>
<feature type="compositionally biased region" description="Polar residues" evidence="1">
    <location>
        <begin position="695"/>
        <end position="706"/>
    </location>
</feature>
<evidence type="ECO:0000313" key="3">
    <source>
        <dbReference type="Proteomes" id="UP001345013"/>
    </source>
</evidence>
<keyword evidence="3" id="KW-1185">Reference proteome</keyword>
<dbReference type="EMBL" id="JAVRRG010000287">
    <property type="protein sequence ID" value="KAK5074459.1"/>
    <property type="molecule type" value="Genomic_DNA"/>
</dbReference>
<feature type="compositionally biased region" description="Polar residues" evidence="1">
    <location>
        <begin position="254"/>
        <end position="270"/>
    </location>
</feature>
<protein>
    <submittedName>
        <fullName evidence="2">Uncharacterized protein</fullName>
    </submittedName>
</protein>
<gene>
    <name evidence="2" type="ORF">LTR24_010195</name>
</gene>
<name>A0ABR0JVJ0_9EURO</name>
<sequence length="942" mass="103687">MADSPWTITSTKRRRTATTPAQRKRVRLSNDVSGASASRSRSRSTSRRSTSGQQTLTQIDFVTTSSFEDEHDLGHVEREETGPATVPPRRRLKKRDSTLTQMDFFDPSAAEATSLSDVEPLGAPQTGSTSDRLPPTPAFDGTQDDLPKPQNSMAPPRLRHKPARTTRAVQKTPKMKSMEDQDDYQKYQPRKRRKVHIDDKDRDHENRRRSGRIAATTASESLPNPNIEGQLPKLASRRSRPHIDSAGRPVLEIQDSTDFTEPSLDANSTVAFMMAQPATPTRSRDWIPSSQTPESLSRTRKTRSNKRQPLAELDTNVQKTPSKAAKSTKFATKSPQKQSPRRKVCVLKVPPRALLPRTNRVDDSQQDVWSVQVTSSPGRGKGSSQAREEQLQKVGPLEESKTSRQSSQSQSNGPSVQESTPRADVDTQQPLPDIVDIFALPSASLPKTPNKGQKVAVPATTGASDMHQEVGKSAADGYDETHADREPINMIPELEQVSSDQLSDFGSPLANDTQFVKSLHKRVSSPIPKSDDDRHRAQTAPAAEKHMSPKSWALSRASVPASPSKLSALPAPRLVTTSPLRTAQRHVAGSSTESLSLPAAKGRSPKKSTDRVRITKVPLNDTNEYQRLSSSSSPLLPPPLPMQKSVHPASIPHPSQVSTQAPSTQGLYFLTSSAPNSFPAPHGAEVERITIKDSSSVPARLSQFQQHDQDKELDDDGEIRLVDGSDDEDDLDLDPSTWKPPFPDKVTGGTAQASGRRGEEEDITQTPTQKSRTRNYSIRREPNDQSSPIVTNATTRSQRDAELDVIALPSSSQPTSDQHEAECHTARPARTAENTTIDIRDFADDRLEQGSPSSSPLSSSLFSPSPPRQLQRKYTPIPGFDNDTQSDFTQDGHVTAAYIHRMREEGLLPKNYTPKPFKPKNWSKSMTSEKQKDRAKAGKSNM</sequence>
<feature type="compositionally biased region" description="Basic and acidic residues" evidence="1">
    <location>
        <begin position="386"/>
        <end position="402"/>
    </location>
</feature>